<dbReference type="InterPro" id="IPR040442">
    <property type="entry name" value="Pyrv_kinase-like_dom_sf"/>
</dbReference>
<reference evidence="5" key="1">
    <citation type="submission" date="2021-07" db="EMBL/GenBank/DDBJ databases">
        <title>Shinella sp. nov., a novel member of the genus Shinella from water.</title>
        <authorList>
            <person name="Deng Y."/>
        </authorList>
    </citation>
    <scope>NUCLEOTIDE SEQUENCE</scope>
    <source>
        <strain evidence="5">CPCC 100929</strain>
    </source>
</reference>
<dbReference type="PANTHER" id="PTHR30502:SF0">
    <property type="entry name" value="PHOSPHOENOLPYRUVATE CARBOXYLASE FAMILY PROTEIN"/>
    <property type="match status" value="1"/>
</dbReference>
<accession>A0ABT1R5M8</accession>
<comment type="similarity">
    <text evidence="1">Belongs to the HpcH/HpaI aldolase family.</text>
</comment>
<organism evidence="5 6">
    <name type="scientific">Shinella lacus</name>
    <dbReference type="NCBI Taxonomy" id="2654216"/>
    <lineage>
        <taxon>Bacteria</taxon>
        <taxon>Pseudomonadati</taxon>
        <taxon>Pseudomonadota</taxon>
        <taxon>Alphaproteobacteria</taxon>
        <taxon>Hyphomicrobiales</taxon>
        <taxon>Rhizobiaceae</taxon>
        <taxon>Shinella</taxon>
    </lineage>
</organism>
<dbReference type="InterPro" id="IPR015813">
    <property type="entry name" value="Pyrv/PenolPyrv_kinase-like_dom"/>
</dbReference>
<dbReference type="Pfam" id="PF03328">
    <property type="entry name" value="HpcH_HpaI"/>
    <property type="match status" value="1"/>
</dbReference>
<evidence type="ECO:0000256" key="1">
    <source>
        <dbReference type="ARBA" id="ARBA00005568"/>
    </source>
</evidence>
<keyword evidence="6" id="KW-1185">Reference proteome</keyword>
<evidence type="ECO:0000256" key="3">
    <source>
        <dbReference type="ARBA" id="ARBA00023239"/>
    </source>
</evidence>
<keyword evidence="2" id="KW-0479">Metal-binding</keyword>
<sequence length="284" mass="30888">MTRLNQLIRTLESGSKAFATFAPAEPEAALWVSAARYDGVIYEMEHRPWDAVRLRDTLQYMVNAPRAIATGLPSPAVTPIVRIPANGGEMNQWLAKQALDMGAFGIVWPHVSTAEQAYNAVSACRYPRLKSVPGYEPAGLRGDSPGTAARIWGVGTDEYYRKADVWPLAPEGEILVVLMIEDTLAIDNLDEILSRVPGIGAVMIGEGDLSQELGYPRQYEHPDVVRAMTEIVRICKAHAVPVGHPHVGSKNLSAVLEAGYDILAAGAVRSFGTLERGLEMSNRL</sequence>
<proteinExistence type="inferred from homology"/>
<dbReference type="Proteomes" id="UP000996601">
    <property type="component" value="Unassembled WGS sequence"/>
</dbReference>
<gene>
    <name evidence="5" type="ORF">GB927_010565</name>
</gene>
<dbReference type="RefSeq" id="WP_256116756.1">
    <property type="nucleotide sequence ID" value="NZ_WHSB02000003.1"/>
</dbReference>
<dbReference type="PANTHER" id="PTHR30502">
    <property type="entry name" value="2-KETO-3-DEOXY-L-RHAMNONATE ALDOLASE"/>
    <property type="match status" value="1"/>
</dbReference>
<evidence type="ECO:0000313" key="6">
    <source>
        <dbReference type="Proteomes" id="UP000996601"/>
    </source>
</evidence>
<feature type="domain" description="HpcH/HpaI aldolase/citrate lyase" evidence="4">
    <location>
        <begin position="26"/>
        <end position="266"/>
    </location>
</feature>
<evidence type="ECO:0000256" key="2">
    <source>
        <dbReference type="ARBA" id="ARBA00022723"/>
    </source>
</evidence>
<name>A0ABT1R5M8_9HYPH</name>
<dbReference type="InterPro" id="IPR050251">
    <property type="entry name" value="HpcH-HpaI_aldolase"/>
</dbReference>
<evidence type="ECO:0000259" key="4">
    <source>
        <dbReference type="Pfam" id="PF03328"/>
    </source>
</evidence>
<keyword evidence="3" id="KW-0456">Lyase</keyword>
<dbReference type="SUPFAM" id="SSF51621">
    <property type="entry name" value="Phosphoenolpyruvate/pyruvate domain"/>
    <property type="match status" value="1"/>
</dbReference>
<dbReference type="Gene3D" id="3.20.20.60">
    <property type="entry name" value="Phosphoenolpyruvate-binding domains"/>
    <property type="match status" value="1"/>
</dbReference>
<protein>
    <submittedName>
        <fullName evidence="5">Aldolase</fullName>
    </submittedName>
</protein>
<dbReference type="EMBL" id="WHSB02000003">
    <property type="protein sequence ID" value="MCQ4630482.1"/>
    <property type="molecule type" value="Genomic_DNA"/>
</dbReference>
<dbReference type="InterPro" id="IPR005000">
    <property type="entry name" value="Aldolase/citrate-lyase_domain"/>
</dbReference>
<evidence type="ECO:0000313" key="5">
    <source>
        <dbReference type="EMBL" id="MCQ4630482.1"/>
    </source>
</evidence>
<comment type="caution">
    <text evidence="5">The sequence shown here is derived from an EMBL/GenBank/DDBJ whole genome shotgun (WGS) entry which is preliminary data.</text>
</comment>